<dbReference type="InterPro" id="IPR036322">
    <property type="entry name" value="WD40_repeat_dom_sf"/>
</dbReference>
<dbReference type="AlphaFoldDB" id="A0A2P6MZR5"/>
<feature type="non-terminal residue" evidence="6">
    <location>
        <position position="1"/>
    </location>
</feature>
<organism evidence="6 7">
    <name type="scientific">Planoprotostelium fungivorum</name>
    <dbReference type="NCBI Taxonomy" id="1890364"/>
    <lineage>
        <taxon>Eukaryota</taxon>
        <taxon>Amoebozoa</taxon>
        <taxon>Evosea</taxon>
        <taxon>Variosea</taxon>
        <taxon>Cavosteliida</taxon>
        <taxon>Cavosteliaceae</taxon>
        <taxon>Planoprotostelium</taxon>
    </lineage>
</organism>
<dbReference type="InterPro" id="IPR037850">
    <property type="entry name" value="RBBP5/Swd1"/>
</dbReference>
<dbReference type="Gene3D" id="2.130.10.10">
    <property type="entry name" value="YVTN repeat-like/Quinoprotein amine dehydrogenase"/>
    <property type="match status" value="2"/>
</dbReference>
<dbReference type="PANTHER" id="PTHR44040">
    <property type="entry name" value="RETINOBLASTOMA-BINDING PROTEIN 5"/>
    <property type="match status" value="1"/>
</dbReference>
<protein>
    <submittedName>
        <fullName evidence="6">Retinoblastoma-binding protein 5</fullName>
    </submittedName>
</protein>
<evidence type="ECO:0000256" key="1">
    <source>
        <dbReference type="ARBA" id="ARBA00004123"/>
    </source>
</evidence>
<evidence type="ECO:0000313" key="7">
    <source>
        <dbReference type="Proteomes" id="UP000241769"/>
    </source>
</evidence>
<feature type="compositionally biased region" description="Acidic residues" evidence="5">
    <location>
        <begin position="238"/>
        <end position="247"/>
    </location>
</feature>
<dbReference type="GO" id="GO:0048188">
    <property type="term" value="C:Set1C/COMPASS complex"/>
    <property type="evidence" value="ECO:0007669"/>
    <property type="project" value="InterPro"/>
</dbReference>
<dbReference type="Proteomes" id="UP000241769">
    <property type="component" value="Unassembled WGS sequence"/>
</dbReference>
<keyword evidence="7" id="KW-1185">Reference proteome</keyword>
<keyword evidence="4" id="KW-0539">Nucleus</keyword>
<evidence type="ECO:0000256" key="5">
    <source>
        <dbReference type="SAM" id="MobiDB-lite"/>
    </source>
</evidence>
<dbReference type="STRING" id="1890364.A0A2P6MZR5"/>
<proteinExistence type="predicted"/>
<evidence type="ECO:0000313" key="6">
    <source>
        <dbReference type="EMBL" id="PRP77209.1"/>
    </source>
</evidence>
<accession>A0A2P6MZR5</accession>
<gene>
    <name evidence="6" type="ORF">PROFUN_15761</name>
</gene>
<evidence type="ECO:0000256" key="4">
    <source>
        <dbReference type="ARBA" id="ARBA00023242"/>
    </source>
</evidence>
<sequence>WSKNGRKMITSSMDWTINYIDVLTGTVEKIIRFESIVASAQMHPKDNNVFVAVAHYEDPVVYNIQTDERFTLVAETGDAEKKPTKGAGRKDNVVTPVAVFNKNGSKIFVGSPRGLICTFDSTTLKAADRSFSDPIDNTQWEKSGWNSDGDYVIGGSAAKSSHAIYIWSRVNGALIKKLEGPKEGITDVLWHPIRPIIVSISHPGIVYVWASNYTENWSAFAPNFKELEENEEYIEREEEFDIVEEEESQPKKKQRGADEQDQ</sequence>
<dbReference type="InterPro" id="IPR015943">
    <property type="entry name" value="WD40/YVTN_repeat-like_dom_sf"/>
</dbReference>
<keyword evidence="3" id="KW-0677">Repeat</keyword>
<dbReference type="FunCoup" id="A0A2P6MZR5">
    <property type="interactions" value="805"/>
</dbReference>
<evidence type="ECO:0000256" key="2">
    <source>
        <dbReference type="ARBA" id="ARBA00022574"/>
    </source>
</evidence>
<comment type="subcellular location">
    <subcellularLocation>
        <location evidence="1">Nucleus</location>
    </subcellularLocation>
</comment>
<name>A0A2P6MZR5_9EUKA</name>
<dbReference type="PANTHER" id="PTHR44040:SF1">
    <property type="entry name" value="RETINOBLASTOMA-BINDING PROTEIN 5"/>
    <property type="match status" value="1"/>
</dbReference>
<dbReference type="InParanoid" id="A0A2P6MZR5"/>
<dbReference type="EMBL" id="MDYQ01000274">
    <property type="protein sequence ID" value="PRP77209.1"/>
    <property type="molecule type" value="Genomic_DNA"/>
</dbReference>
<comment type="caution">
    <text evidence="6">The sequence shown here is derived from an EMBL/GenBank/DDBJ whole genome shotgun (WGS) entry which is preliminary data.</text>
</comment>
<dbReference type="OrthoDB" id="196858at2759"/>
<feature type="region of interest" description="Disordered" evidence="5">
    <location>
        <begin position="238"/>
        <end position="262"/>
    </location>
</feature>
<dbReference type="SUPFAM" id="SSF50978">
    <property type="entry name" value="WD40 repeat-like"/>
    <property type="match status" value="1"/>
</dbReference>
<keyword evidence="2" id="KW-0853">WD repeat</keyword>
<evidence type="ECO:0000256" key="3">
    <source>
        <dbReference type="ARBA" id="ARBA00022737"/>
    </source>
</evidence>
<reference evidence="6 7" key="1">
    <citation type="journal article" date="2018" name="Genome Biol. Evol.">
        <title>Multiple Roots of Fruiting Body Formation in Amoebozoa.</title>
        <authorList>
            <person name="Hillmann F."/>
            <person name="Forbes G."/>
            <person name="Novohradska S."/>
            <person name="Ferling I."/>
            <person name="Riege K."/>
            <person name="Groth M."/>
            <person name="Westermann M."/>
            <person name="Marz M."/>
            <person name="Spaller T."/>
            <person name="Winckler T."/>
            <person name="Schaap P."/>
            <person name="Glockner G."/>
        </authorList>
    </citation>
    <scope>NUCLEOTIDE SEQUENCE [LARGE SCALE GENOMIC DNA]</scope>
    <source>
        <strain evidence="6 7">Jena</strain>
    </source>
</reference>